<dbReference type="HAMAP" id="MF_00200">
    <property type="entry name" value="RTC"/>
    <property type="match status" value="1"/>
</dbReference>
<comment type="subcellular location">
    <subcellularLocation>
        <location evidence="5">Cytoplasm</location>
    </subcellularLocation>
</comment>
<dbReference type="InterPro" id="IPR013792">
    <property type="entry name" value="RNA3'P_cycl/enolpyr_Trfase_a/b"/>
</dbReference>
<evidence type="ECO:0000256" key="6">
    <source>
        <dbReference type="NCBIfam" id="TIGR03399"/>
    </source>
</evidence>
<dbReference type="PIRSF" id="PIRSF005378">
    <property type="entry name" value="RNA3'_term_phos_cycl_euk"/>
    <property type="match status" value="1"/>
</dbReference>
<keyword evidence="3 5" id="KW-0436">Ligase</keyword>
<dbReference type="Pfam" id="PF01137">
    <property type="entry name" value="RTC"/>
    <property type="match status" value="1"/>
</dbReference>
<evidence type="ECO:0000313" key="11">
    <source>
        <dbReference type="Proteomes" id="UP001596547"/>
    </source>
</evidence>
<gene>
    <name evidence="5 10" type="primary">rtcA</name>
    <name evidence="10" type="ORF">ACFQPE_03010</name>
</gene>
<accession>A0ABD6A583</accession>
<name>A0ABD6A583_9EURY</name>
<feature type="domain" description="RNA 3'-terminal phosphate cyclase insert" evidence="9">
    <location>
        <begin position="179"/>
        <end position="271"/>
    </location>
</feature>
<keyword evidence="5" id="KW-0963">Cytoplasm</keyword>
<dbReference type="AlphaFoldDB" id="A0ABD6A583"/>
<dbReference type="EMBL" id="JBHTBF010000001">
    <property type="protein sequence ID" value="MFC7315764.1"/>
    <property type="molecule type" value="Genomic_DNA"/>
</dbReference>
<dbReference type="Proteomes" id="UP001596547">
    <property type="component" value="Unassembled WGS sequence"/>
</dbReference>
<evidence type="ECO:0000259" key="9">
    <source>
        <dbReference type="Pfam" id="PF05189"/>
    </source>
</evidence>
<keyword evidence="11" id="KW-1185">Reference proteome</keyword>
<dbReference type="PANTHER" id="PTHR11096:SF0">
    <property type="entry name" value="RNA 3'-TERMINAL PHOSPHATE CYCLASE"/>
    <property type="match status" value="1"/>
</dbReference>
<dbReference type="Gene3D" id="3.30.360.20">
    <property type="entry name" value="RNA 3'-terminal phosphate cyclase, insert domain"/>
    <property type="match status" value="1"/>
</dbReference>
<dbReference type="GO" id="GO:0005737">
    <property type="term" value="C:cytoplasm"/>
    <property type="evidence" value="ECO:0007669"/>
    <property type="project" value="UniProtKB-SubCell"/>
</dbReference>
<feature type="region of interest" description="Disordered" evidence="7">
    <location>
        <begin position="332"/>
        <end position="353"/>
    </location>
</feature>
<protein>
    <recommendedName>
        <fullName evidence="2 5">RNA 3'-terminal phosphate cyclase</fullName>
        <shortName evidence="5">RNA cyclase</shortName>
        <shortName evidence="5">RNA-3'-phosphate cyclase</shortName>
        <ecNumber evidence="5 6">6.5.1.4</ecNumber>
    </recommendedName>
</protein>
<dbReference type="GeneID" id="79314740"/>
<dbReference type="RefSeq" id="WP_276305165.1">
    <property type="nucleotide sequence ID" value="NZ_CP119992.1"/>
</dbReference>
<dbReference type="SUPFAM" id="SSF55205">
    <property type="entry name" value="EPT/RTPC-like"/>
    <property type="match status" value="1"/>
</dbReference>
<dbReference type="PANTHER" id="PTHR11096">
    <property type="entry name" value="RNA 3' TERMINAL PHOSPHATE CYCLASE"/>
    <property type="match status" value="1"/>
</dbReference>
<dbReference type="InterPro" id="IPR037136">
    <property type="entry name" value="RNA3'_phos_cyclase_dom_sf"/>
</dbReference>
<keyword evidence="4 5" id="KW-0547">Nucleotide-binding</keyword>
<dbReference type="InterPro" id="IPR000228">
    <property type="entry name" value="RNA3'_term_phos_cyc"/>
</dbReference>
<evidence type="ECO:0000256" key="3">
    <source>
        <dbReference type="ARBA" id="ARBA00022598"/>
    </source>
</evidence>
<evidence type="ECO:0000256" key="5">
    <source>
        <dbReference type="HAMAP-Rule" id="MF_00200"/>
    </source>
</evidence>
<feature type="binding site" evidence="5">
    <location>
        <begin position="285"/>
        <end position="289"/>
    </location>
    <ligand>
        <name>ATP</name>
        <dbReference type="ChEBI" id="CHEBI:30616"/>
    </ligand>
</feature>
<dbReference type="SUPFAM" id="SSF52913">
    <property type="entry name" value="RNA 3'-terminal phosphate cyclase, RPTC, insert domain"/>
    <property type="match status" value="1"/>
</dbReference>
<dbReference type="NCBIfam" id="NF003246">
    <property type="entry name" value="PRK04204.1-2"/>
    <property type="match status" value="1"/>
</dbReference>
<feature type="active site" description="Tele-AMP-histidine intermediate" evidence="5">
    <location>
        <position position="309"/>
    </location>
</feature>
<dbReference type="Pfam" id="PF05189">
    <property type="entry name" value="RTC_insert"/>
    <property type="match status" value="1"/>
</dbReference>
<dbReference type="EC" id="6.5.1.4" evidence="5 6"/>
<sequence>MGAIEIDGAAGGGQVLRTALSLAAVTGRRVRVDDVRGARPNPGLRPQHLAAVDLVAAACEADVEGAEPDSRTVTFAPGAVRGGDLARDVGTAGSVALVFDALLPLAAALDTPLSVEATGGTDVAWSPPIEYPRRVKIPLLRGYGLDASVDCERTGFYPAGGGRATLELRPSTLAPLRLTERGSLRRVAVYSKASASLEDAEVADRQAAAAVDTLDAAGRPVEVDRVEYVASDCPGSSILLVGEYERTRVGASALGERGKPSEAVAADAASAFEALHDAGAVMDPHLADQALVALALSGGELAIPHVTGHVRTNLAAIRAFGCDATLDERPDGTARVRVEAPLTPRGGTSPRSG</sequence>
<evidence type="ECO:0000256" key="7">
    <source>
        <dbReference type="SAM" id="MobiDB-lite"/>
    </source>
</evidence>
<comment type="caution">
    <text evidence="10">The sequence shown here is derived from an EMBL/GenBank/DDBJ whole genome shotgun (WGS) entry which is preliminary data.</text>
</comment>
<dbReference type="InterPro" id="IPR017770">
    <property type="entry name" value="RNA3'_term_phos_cyc_type_1"/>
</dbReference>
<dbReference type="InterPro" id="IPR023797">
    <property type="entry name" value="RNA3'_phos_cyclase_dom"/>
</dbReference>
<dbReference type="GO" id="GO:0005524">
    <property type="term" value="F:ATP binding"/>
    <property type="evidence" value="ECO:0007669"/>
    <property type="project" value="UniProtKB-KW"/>
</dbReference>
<proteinExistence type="inferred from homology"/>
<reference evidence="10 11" key="1">
    <citation type="journal article" date="2019" name="Int. J. Syst. Evol. Microbiol.">
        <title>The Global Catalogue of Microorganisms (GCM) 10K type strain sequencing project: providing services to taxonomists for standard genome sequencing and annotation.</title>
        <authorList>
            <consortium name="The Broad Institute Genomics Platform"/>
            <consortium name="The Broad Institute Genome Sequencing Center for Infectious Disease"/>
            <person name="Wu L."/>
            <person name="Ma J."/>
        </authorList>
    </citation>
    <scope>NUCLEOTIDE SEQUENCE [LARGE SCALE GENOMIC DNA]</scope>
    <source>
        <strain evidence="10 11">PSR21</strain>
    </source>
</reference>
<evidence type="ECO:0000256" key="4">
    <source>
        <dbReference type="ARBA" id="ARBA00022741"/>
    </source>
</evidence>
<dbReference type="GO" id="GO:0003963">
    <property type="term" value="F:RNA-3'-phosphate cyclase activity"/>
    <property type="evidence" value="ECO:0007669"/>
    <property type="project" value="UniProtKB-UniRule"/>
</dbReference>
<evidence type="ECO:0000256" key="2">
    <source>
        <dbReference type="ARBA" id="ARBA00021428"/>
    </source>
</evidence>
<comment type="catalytic activity">
    <reaction evidence="5">
        <text>a 3'-end 3'-phospho-ribonucleotide-RNA + ATP = a 3'-end 2',3'-cyclophospho-ribonucleotide-RNA + AMP + diphosphate</text>
        <dbReference type="Rhea" id="RHEA:23976"/>
        <dbReference type="Rhea" id="RHEA-COMP:10463"/>
        <dbReference type="Rhea" id="RHEA-COMP:10464"/>
        <dbReference type="ChEBI" id="CHEBI:30616"/>
        <dbReference type="ChEBI" id="CHEBI:33019"/>
        <dbReference type="ChEBI" id="CHEBI:83062"/>
        <dbReference type="ChEBI" id="CHEBI:83064"/>
        <dbReference type="ChEBI" id="CHEBI:456215"/>
        <dbReference type="EC" id="6.5.1.4"/>
    </reaction>
</comment>
<dbReference type="Gene3D" id="3.65.10.20">
    <property type="entry name" value="RNA 3'-terminal phosphate cyclase domain"/>
    <property type="match status" value="1"/>
</dbReference>
<dbReference type="GO" id="GO:0006396">
    <property type="term" value="P:RNA processing"/>
    <property type="evidence" value="ECO:0007669"/>
    <property type="project" value="UniProtKB-UniRule"/>
</dbReference>
<feature type="domain" description="RNA 3'-terminal phosphate cyclase" evidence="8">
    <location>
        <begin position="11"/>
        <end position="320"/>
    </location>
</feature>
<comment type="function">
    <text evidence="5">Catalyzes the conversion of 3'-phosphate to a 2',3'-cyclic phosphodiester at the end of RNA. The mechanism of action of the enzyme occurs in 3 steps: (A) adenylation of the enzyme by ATP; (B) transfer of adenylate to an RNA-N3'P to produce RNA-N3'PP5'A; (C) and attack of the adjacent 2'-hydroxyl on the 3'-phosphorus in the diester linkage to produce the cyclic end product. The biological role of this enzyme is unknown but it is likely to function in some aspects of cellular RNA processing.</text>
</comment>
<dbReference type="InterPro" id="IPR013791">
    <property type="entry name" value="RNA3'-term_phos_cycl_insert"/>
</dbReference>
<comment type="similarity">
    <text evidence="1 5">Belongs to the RNA 3'-terminal cyclase family. Type 1 subfamily.</text>
</comment>
<organism evidence="10 11">
    <name type="scientific">Halomarina halobia</name>
    <dbReference type="NCBI Taxonomy" id="3033386"/>
    <lineage>
        <taxon>Archaea</taxon>
        <taxon>Methanobacteriati</taxon>
        <taxon>Methanobacteriota</taxon>
        <taxon>Stenosarchaea group</taxon>
        <taxon>Halobacteria</taxon>
        <taxon>Halobacteriales</taxon>
        <taxon>Natronomonadaceae</taxon>
        <taxon>Halomarina</taxon>
    </lineage>
</organism>
<keyword evidence="5" id="KW-0067">ATP-binding</keyword>
<evidence type="ECO:0000313" key="10">
    <source>
        <dbReference type="EMBL" id="MFC7315764.1"/>
    </source>
</evidence>
<evidence type="ECO:0000256" key="1">
    <source>
        <dbReference type="ARBA" id="ARBA00009206"/>
    </source>
</evidence>
<feature type="binding site" evidence="5">
    <location>
        <position position="100"/>
    </location>
    <ligand>
        <name>ATP</name>
        <dbReference type="ChEBI" id="CHEBI:30616"/>
    </ligand>
</feature>
<dbReference type="InterPro" id="IPR036553">
    <property type="entry name" value="RPTC_insert"/>
</dbReference>
<dbReference type="NCBIfam" id="TIGR03399">
    <property type="entry name" value="RNA_3prim_cycl"/>
    <property type="match status" value="1"/>
</dbReference>
<evidence type="ECO:0000259" key="8">
    <source>
        <dbReference type="Pfam" id="PF01137"/>
    </source>
</evidence>